<name>A0ABT2FX49_9CORY</name>
<dbReference type="InterPro" id="IPR010982">
    <property type="entry name" value="Lambda_DNA-bd_dom_sf"/>
</dbReference>
<dbReference type="Proteomes" id="UP001205965">
    <property type="component" value="Unassembled WGS sequence"/>
</dbReference>
<comment type="caution">
    <text evidence="4">The sequence shown here is derived from an EMBL/GenBank/DDBJ whole genome shotgun (WGS) entry which is preliminary data.</text>
</comment>
<dbReference type="InterPro" id="IPR001387">
    <property type="entry name" value="Cro/C1-type_HTH"/>
</dbReference>
<dbReference type="InterPro" id="IPR050807">
    <property type="entry name" value="TransReg_Diox_bact_type"/>
</dbReference>
<protein>
    <submittedName>
        <fullName evidence="4">Helix-turn-helix domain-containing protein</fullName>
    </submittedName>
</protein>
<organism evidence="4 5">
    <name type="scientific">Corynebacterium lemuris</name>
    <dbReference type="NCBI Taxonomy" id="1859292"/>
    <lineage>
        <taxon>Bacteria</taxon>
        <taxon>Bacillati</taxon>
        <taxon>Actinomycetota</taxon>
        <taxon>Actinomycetes</taxon>
        <taxon>Mycobacteriales</taxon>
        <taxon>Corynebacteriaceae</taxon>
        <taxon>Corynebacterium</taxon>
    </lineage>
</organism>
<evidence type="ECO:0000256" key="1">
    <source>
        <dbReference type="ARBA" id="ARBA00023125"/>
    </source>
</evidence>
<dbReference type="Gene3D" id="1.10.260.40">
    <property type="entry name" value="lambda repressor-like DNA-binding domains"/>
    <property type="match status" value="1"/>
</dbReference>
<gene>
    <name evidence="4" type="ORF">NYP18_02895</name>
</gene>
<dbReference type="PANTHER" id="PTHR46797:SF1">
    <property type="entry name" value="METHYLPHOSPHONATE SYNTHASE"/>
    <property type="match status" value="1"/>
</dbReference>
<dbReference type="SUPFAM" id="SSF47413">
    <property type="entry name" value="lambda repressor-like DNA-binding domains"/>
    <property type="match status" value="1"/>
</dbReference>
<feature type="region of interest" description="Disordered" evidence="2">
    <location>
        <begin position="123"/>
        <end position="145"/>
    </location>
</feature>
<evidence type="ECO:0000259" key="3">
    <source>
        <dbReference type="PROSITE" id="PS50943"/>
    </source>
</evidence>
<proteinExistence type="predicted"/>
<feature type="domain" description="HTH cro/C1-type" evidence="3">
    <location>
        <begin position="21"/>
        <end position="81"/>
    </location>
</feature>
<dbReference type="CDD" id="cd00093">
    <property type="entry name" value="HTH_XRE"/>
    <property type="match status" value="1"/>
</dbReference>
<accession>A0ABT2FX49</accession>
<sequence length="145" mass="15961">MTREEEWDPWPSYGLRLGRNLRQLRLIRGLTQEQLATLSDISRNSISNIERNLNNTGKAPDPQLTTIYQLARALDVPPAVLLPAGDAPVTDICSAGDVGISIRWPAGGQDLRRFRRAFARYGAGPRYEDGPEPPQAVGGRTPIGE</sequence>
<evidence type="ECO:0000256" key="2">
    <source>
        <dbReference type="SAM" id="MobiDB-lite"/>
    </source>
</evidence>
<dbReference type="Pfam" id="PF13560">
    <property type="entry name" value="HTH_31"/>
    <property type="match status" value="1"/>
</dbReference>
<dbReference type="PANTHER" id="PTHR46797">
    <property type="entry name" value="HTH-TYPE TRANSCRIPTIONAL REGULATOR"/>
    <property type="match status" value="1"/>
</dbReference>
<dbReference type="PROSITE" id="PS50943">
    <property type="entry name" value="HTH_CROC1"/>
    <property type="match status" value="1"/>
</dbReference>
<reference evidence="4 5" key="1">
    <citation type="submission" date="2022-08" db="EMBL/GenBank/DDBJ databases">
        <title>YIM 101645 draft genome.</title>
        <authorList>
            <person name="Chen X."/>
        </authorList>
    </citation>
    <scope>NUCLEOTIDE SEQUENCE [LARGE SCALE GENOMIC DNA]</scope>
    <source>
        <strain evidence="4 5">YIM 101645</strain>
    </source>
</reference>
<dbReference type="RefSeq" id="WP_259426652.1">
    <property type="nucleotide sequence ID" value="NZ_JANWTC010000001.1"/>
</dbReference>
<evidence type="ECO:0000313" key="5">
    <source>
        <dbReference type="Proteomes" id="UP001205965"/>
    </source>
</evidence>
<keyword evidence="5" id="KW-1185">Reference proteome</keyword>
<dbReference type="SMART" id="SM00530">
    <property type="entry name" value="HTH_XRE"/>
    <property type="match status" value="1"/>
</dbReference>
<dbReference type="EMBL" id="JANWTC010000001">
    <property type="protein sequence ID" value="MCS5478597.1"/>
    <property type="molecule type" value="Genomic_DNA"/>
</dbReference>
<evidence type="ECO:0000313" key="4">
    <source>
        <dbReference type="EMBL" id="MCS5478597.1"/>
    </source>
</evidence>
<keyword evidence="1" id="KW-0238">DNA-binding</keyword>